<dbReference type="STRING" id="4096.A0A1U7XV86"/>
<gene>
    <name evidence="2" type="primary">LOC104238237</name>
</gene>
<dbReference type="Proteomes" id="UP000189701">
    <property type="component" value="Unplaced"/>
</dbReference>
<dbReference type="eggNOG" id="ENOG502RF4V">
    <property type="taxonomic scope" value="Eukaryota"/>
</dbReference>
<dbReference type="KEGG" id="nsy:104238237"/>
<accession>A0A1U7XV86</accession>
<name>A0A1U7XV86_NICSY</name>
<organism evidence="1 2">
    <name type="scientific">Nicotiana sylvestris</name>
    <name type="common">Wood tobacco</name>
    <name type="synonym">South American tobacco</name>
    <dbReference type="NCBI Taxonomy" id="4096"/>
    <lineage>
        <taxon>Eukaryota</taxon>
        <taxon>Viridiplantae</taxon>
        <taxon>Streptophyta</taxon>
        <taxon>Embryophyta</taxon>
        <taxon>Tracheophyta</taxon>
        <taxon>Spermatophyta</taxon>
        <taxon>Magnoliopsida</taxon>
        <taxon>eudicotyledons</taxon>
        <taxon>Gunneridae</taxon>
        <taxon>Pentapetalae</taxon>
        <taxon>asterids</taxon>
        <taxon>lamiids</taxon>
        <taxon>Solanales</taxon>
        <taxon>Solanaceae</taxon>
        <taxon>Nicotianoideae</taxon>
        <taxon>Nicotianeae</taxon>
        <taxon>Nicotiana</taxon>
    </lineage>
</organism>
<dbReference type="AlphaFoldDB" id="A0A1U7XV86"/>
<reference evidence="2" key="2">
    <citation type="submission" date="2025-08" db="UniProtKB">
        <authorList>
            <consortium name="RefSeq"/>
        </authorList>
    </citation>
    <scope>IDENTIFICATION</scope>
    <source>
        <tissue evidence="2">Leaf</tissue>
    </source>
</reference>
<proteinExistence type="predicted"/>
<dbReference type="PANTHER" id="PTHR33527:SF18">
    <property type="entry name" value="F13O11.17 PROTEIN"/>
    <property type="match status" value="1"/>
</dbReference>
<dbReference type="PANTHER" id="PTHR33527">
    <property type="entry name" value="OS07G0274300 PROTEIN"/>
    <property type="match status" value="1"/>
</dbReference>
<sequence length="374" mass="42278">MTSPKITLKDLHSFHFNDRELFMRLVMTLYRDPAESLLVMALWFWLQNHAHFTNAIVKIAKAPNIMVNSLSKEASTCLKCLQSKVPPMDSLGGQDMPLTTLIMDRDISFQIVYQTRFTMISGIKHYLNNVYSIVFADILLQLFPGRSRILLNSTFGAITVVPRTLGYIIPTNKGPLDSFWSLNPAVPVDDRTLFLTFSKGYPVTEAEVIELFNSKYRDCIEDIHMVPSTTSDHSLYARMVVRDVSTVDQILSRCPIAKFRINEKDVWARKYERRDRSQVQAVESATDACIKVGVTEVIYVTRIPAEVMISMSWKRLQPPTASHVPCTCFPTAACAQPMPVFRPAALCLSLALHPALRLTLLSAYIIATARRLLT</sequence>
<reference evidence="1" key="1">
    <citation type="journal article" date="2013" name="Genome Biol.">
        <title>Reference genomes and transcriptomes of Nicotiana sylvestris and Nicotiana tomentosiformis.</title>
        <authorList>
            <person name="Sierro N."/>
            <person name="Battey J.N."/>
            <person name="Ouadi S."/>
            <person name="Bovet L."/>
            <person name="Goepfert S."/>
            <person name="Bakaher N."/>
            <person name="Peitsch M.C."/>
            <person name="Ivanov N.V."/>
        </authorList>
    </citation>
    <scope>NUCLEOTIDE SEQUENCE [LARGE SCALE GENOMIC DNA]</scope>
</reference>
<protein>
    <submittedName>
        <fullName evidence="2">Uncharacterized protein LOC104238237</fullName>
    </submittedName>
</protein>
<dbReference type="RefSeq" id="XP_009790844.1">
    <property type="nucleotide sequence ID" value="XM_009792542.1"/>
</dbReference>
<evidence type="ECO:0000313" key="2">
    <source>
        <dbReference type="RefSeq" id="XP_009790844.1"/>
    </source>
</evidence>
<evidence type="ECO:0000313" key="1">
    <source>
        <dbReference type="Proteomes" id="UP000189701"/>
    </source>
</evidence>
<keyword evidence="1" id="KW-1185">Reference proteome</keyword>
<dbReference type="OrthoDB" id="1882251at2759"/>
<dbReference type="GeneID" id="104238237"/>